<keyword evidence="2" id="KW-0813">Transport</keyword>
<evidence type="ECO:0000256" key="1">
    <source>
        <dbReference type="ARBA" id="ARBA00004141"/>
    </source>
</evidence>
<feature type="transmembrane region" description="Helical" evidence="8">
    <location>
        <begin position="20"/>
        <end position="40"/>
    </location>
</feature>
<dbReference type="GO" id="GO:0030322">
    <property type="term" value="P:stabilization of membrane potential"/>
    <property type="evidence" value="ECO:0007669"/>
    <property type="project" value="TreeGrafter"/>
</dbReference>
<keyword evidence="5" id="KW-0406">Ion transport</keyword>
<dbReference type="Gene3D" id="1.10.287.70">
    <property type="match status" value="1"/>
</dbReference>
<dbReference type="RefSeq" id="WP_155363294.1">
    <property type="nucleotide sequence ID" value="NZ_CP043930.1"/>
</dbReference>
<dbReference type="Pfam" id="PF07885">
    <property type="entry name" value="Ion_trans_2"/>
    <property type="match status" value="1"/>
</dbReference>
<dbReference type="GO" id="GO:0005886">
    <property type="term" value="C:plasma membrane"/>
    <property type="evidence" value="ECO:0007669"/>
    <property type="project" value="TreeGrafter"/>
</dbReference>
<keyword evidence="7 10" id="KW-0407">Ion channel</keyword>
<feature type="transmembrane region" description="Helical" evidence="8">
    <location>
        <begin position="52"/>
        <end position="70"/>
    </location>
</feature>
<accession>A0A6I6AA01</accession>
<keyword evidence="11" id="KW-1185">Reference proteome</keyword>
<organism evidence="10 11">
    <name type="scientific">Gimesia benthica</name>
    <dbReference type="NCBI Taxonomy" id="2608982"/>
    <lineage>
        <taxon>Bacteria</taxon>
        <taxon>Pseudomonadati</taxon>
        <taxon>Planctomycetota</taxon>
        <taxon>Planctomycetia</taxon>
        <taxon>Planctomycetales</taxon>
        <taxon>Planctomycetaceae</taxon>
        <taxon>Gimesia</taxon>
    </lineage>
</organism>
<dbReference type="KEGG" id="gim:F1728_05655"/>
<keyword evidence="4 8" id="KW-1133">Transmembrane helix</keyword>
<dbReference type="PANTHER" id="PTHR11003">
    <property type="entry name" value="POTASSIUM CHANNEL, SUBFAMILY K"/>
    <property type="match status" value="1"/>
</dbReference>
<dbReference type="SUPFAM" id="SSF81324">
    <property type="entry name" value="Voltage-gated potassium channels"/>
    <property type="match status" value="1"/>
</dbReference>
<name>A0A6I6AA01_9PLAN</name>
<evidence type="ECO:0000256" key="7">
    <source>
        <dbReference type="ARBA" id="ARBA00023303"/>
    </source>
</evidence>
<feature type="domain" description="Potassium channel" evidence="9">
    <location>
        <begin position="30"/>
        <end position="100"/>
    </location>
</feature>
<evidence type="ECO:0000256" key="5">
    <source>
        <dbReference type="ARBA" id="ARBA00023065"/>
    </source>
</evidence>
<evidence type="ECO:0000313" key="10">
    <source>
        <dbReference type="EMBL" id="QGQ22205.1"/>
    </source>
</evidence>
<gene>
    <name evidence="10" type="ORF">F1728_05655</name>
</gene>
<dbReference type="GO" id="GO:0015271">
    <property type="term" value="F:outward rectifier potassium channel activity"/>
    <property type="evidence" value="ECO:0007669"/>
    <property type="project" value="TreeGrafter"/>
</dbReference>
<dbReference type="AlphaFoldDB" id="A0A6I6AA01"/>
<evidence type="ECO:0000256" key="6">
    <source>
        <dbReference type="ARBA" id="ARBA00023136"/>
    </source>
</evidence>
<evidence type="ECO:0000313" key="11">
    <source>
        <dbReference type="Proteomes" id="UP000427281"/>
    </source>
</evidence>
<evidence type="ECO:0000256" key="3">
    <source>
        <dbReference type="ARBA" id="ARBA00022692"/>
    </source>
</evidence>
<evidence type="ECO:0000256" key="2">
    <source>
        <dbReference type="ARBA" id="ARBA00022448"/>
    </source>
</evidence>
<dbReference type="InterPro" id="IPR003280">
    <property type="entry name" value="2pore_dom_K_chnl"/>
</dbReference>
<proteinExistence type="predicted"/>
<sequence>MPQSLNPFFIFQRYFFRYTYYVHKILIGLITMIIAGGFLISYLENVSLGEGLYFSFITGLTIGYGDITPVTTWGRVLSVAIGLVGIIFTGVTVAVATRALADTVKVIDQETPESQTGTT</sequence>
<dbReference type="PANTHER" id="PTHR11003:SF291">
    <property type="entry name" value="IP11374P"/>
    <property type="match status" value="1"/>
</dbReference>
<dbReference type="Proteomes" id="UP000427281">
    <property type="component" value="Chromosome"/>
</dbReference>
<evidence type="ECO:0000256" key="8">
    <source>
        <dbReference type="SAM" id="Phobius"/>
    </source>
</evidence>
<reference evidence="10 11" key="1">
    <citation type="submission" date="2019-09" db="EMBL/GenBank/DDBJ databases">
        <title>Gimesia benthica sp. nov., a novel bacterium isolated from deep-sea water of the Northwest Indian Ocean.</title>
        <authorList>
            <person name="Dai X."/>
        </authorList>
    </citation>
    <scope>NUCLEOTIDE SEQUENCE [LARGE SCALE GENOMIC DNA]</scope>
    <source>
        <strain evidence="10 11">E7</strain>
    </source>
</reference>
<dbReference type="GO" id="GO:0022841">
    <property type="term" value="F:potassium ion leak channel activity"/>
    <property type="evidence" value="ECO:0007669"/>
    <property type="project" value="TreeGrafter"/>
</dbReference>
<keyword evidence="3 8" id="KW-0812">Transmembrane</keyword>
<protein>
    <submittedName>
        <fullName evidence="10">Two pore domain potassium channel family protein</fullName>
    </submittedName>
</protein>
<feature type="transmembrane region" description="Helical" evidence="8">
    <location>
        <begin position="76"/>
        <end position="96"/>
    </location>
</feature>
<evidence type="ECO:0000256" key="4">
    <source>
        <dbReference type="ARBA" id="ARBA00022989"/>
    </source>
</evidence>
<evidence type="ECO:0000259" key="9">
    <source>
        <dbReference type="Pfam" id="PF07885"/>
    </source>
</evidence>
<comment type="subcellular location">
    <subcellularLocation>
        <location evidence="1">Membrane</location>
        <topology evidence="1">Multi-pass membrane protein</topology>
    </subcellularLocation>
</comment>
<keyword evidence="6 8" id="KW-0472">Membrane</keyword>
<dbReference type="EMBL" id="CP043930">
    <property type="protein sequence ID" value="QGQ22205.1"/>
    <property type="molecule type" value="Genomic_DNA"/>
</dbReference>
<dbReference type="InterPro" id="IPR013099">
    <property type="entry name" value="K_chnl_dom"/>
</dbReference>